<keyword evidence="2" id="KW-0274">FAD</keyword>
<comment type="caution">
    <text evidence="5">The sequence shown here is derived from an EMBL/GenBank/DDBJ whole genome shotgun (WGS) entry which is preliminary data.</text>
</comment>
<feature type="domain" description="FAD-binding PCMH-type" evidence="4">
    <location>
        <begin position="1"/>
        <end position="109"/>
    </location>
</feature>
<sequence length="109" mass="12487">MIPAAFDYVAPRTVSEAVDLLRQYGYDAKVIAGGPSLIPMMRFRMAQPRVLVDIGKIAELDYLKEEDGYLRIGALVRHSTMEFSPLIQERYPLLERRCESKRNRVTSQP</sequence>
<reference evidence="5" key="1">
    <citation type="submission" date="2017-11" db="EMBL/GenBank/DDBJ databases">
        <title>Three new genomes from thermophilic consortium.</title>
        <authorList>
            <person name="Quaggio R."/>
            <person name="Amgarten D."/>
            <person name="Setubal J.C."/>
        </authorList>
    </citation>
    <scope>NUCLEOTIDE SEQUENCE</scope>
    <source>
        <strain evidence="5">ZCTH01-B2</strain>
    </source>
</reference>
<dbReference type="Proteomes" id="UP000732377">
    <property type="component" value="Unassembled WGS sequence"/>
</dbReference>
<dbReference type="InterPro" id="IPR002346">
    <property type="entry name" value="Mopterin_DH_FAD-bd"/>
</dbReference>
<evidence type="ECO:0000256" key="1">
    <source>
        <dbReference type="ARBA" id="ARBA00022630"/>
    </source>
</evidence>
<evidence type="ECO:0000313" key="5">
    <source>
        <dbReference type="EMBL" id="MBY6277882.1"/>
    </source>
</evidence>
<dbReference type="InterPro" id="IPR051312">
    <property type="entry name" value="Diverse_Substr_Oxidored"/>
</dbReference>
<dbReference type="GO" id="GO:0016491">
    <property type="term" value="F:oxidoreductase activity"/>
    <property type="evidence" value="ECO:0007669"/>
    <property type="project" value="UniProtKB-KW"/>
</dbReference>
<proteinExistence type="predicted"/>
<dbReference type="GO" id="GO:0071949">
    <property type="term" value="F:FAD binding"/>
    <property type="evidence" value="ECO:0007669"/>
    <property type="project" value="InterPro"/>
</dbReference>
<dbReference type="Gene3D" id="3.30.43.10">
    <property type="entry name" value="Uridine Diphospho-n-acetylenolpyruvylglucosamine Reductase, domain 2"/>
    <property type="match status" value="1"/>
</dbReference>
<dbReference type="InterPro" id="IPR016166">
    <property type="entry name" value="FAD-bd_PCMH"/>
</dbReference>
<dbReference type="RefSeq" id="WP_273381278.1">
    <property type="nucleotide sequence ID" value="NZ_PIUK01000271.1"/>
</dbReference>
<evidence type="ECO:0000256" key="3">
    <source>
        <dbReference type="ARBA" id="ARBA00023002"/>
    </source>
</evidence>
<keyword evidence="1" id="KW-0285">Flavoprotein</keyword>
<dbReference type="PANTHER" id="PTHR42659">
    <property type="entry name" value="XANTHINE DEHYDROGENASE SUBUNIT C-RELATED"/>
    <property type="match status" value="1"/>
</dbReference>
<gene>
    <name evidence="5" type="ORF">CWE10_17145</name>
</gene>
<dbReference type="InterPro" id="IPR016167">
    <property type="entry name" value="FAD-bd_PCMH_sub1"/>
</dbReference>
<dbReference type="PANTHER" id="PTHR42659:SF2">
    <property type="entry name" value="XANTHINE DEHYDROGENASE SUBUNIT C-RELATED"/>
    <property type="match status" value="1"/>
</dbReference>
<protein>
    <recommendedName>
        <fullName evidence="4">FAD-binding PCMH-type domain-containing protein</fullName>
    </recommendedName>
</protein>
<evidence type="ECO:0000259" key="4">
    <source>
        <dbReference type="PROSITE" id="PS51387"/>
    </source>
</evidence>
<dbReference type="AlphaFoldDB" id="A0A953LL87"/>
<evidence type="ECO:0000256" key="2">
    <source>
        <dbReference type="ARBA" id="ARBA00022827"/>
    </source>
</evidence>
<evidence type="ECO:0000313" key="6">
    <source>
        <dbReference type="Proteomes" id="UP000732377"/>
    </source>
</evidence>
<organism evidence="5 6">
    <name type="scientific">Symbiobacterium thermophilum</name>
    <dbReference type="NCBI Taxonomy" id="2734"/>
    <lineage>
        <taxon>Bacteria</taxon>
        <taxon>Bacillati</taxon>
        <taxon>Bacillota</taxon>
        <taxon>Clostridia</taxon>
        <taxon>Eubacteriales</taxon>
        <taxon>Symbiobacteriaceae</taxon>
        <taxon>Symbiobacterium</taxon>
    </lineage>
</organism>
<dbReference type="EMBL" id="PIUK01000271">
    <property type="protein sequence ID" value="MBY6277882.1"/>
    <property type="molecule type" value="Genomic_DNA"/>
</dbReference>
<dbReference type="Pfam" id="PF00941">
    <property type="entry name" value="FAD_binding_5"/>
    <property type="match status" value="1"/>
</dbReference>
<dbReference type="SUPFAM" id="SSF56176">
    <property type="entry name" value="FAD-binding/transporter-associated domain-like"/>
    <property type="match status" value="1"/>
</dbReference>
<dbReference type="PROSITE" id="PS51387">
    <property type="entry name" value="FAD_PCMH"/>
    <property type="match status" value="1"/>
</dbReference>
<accession>A0A953LL87</accession>
<keyword evidence="3" id="KW-0560">Oxidoreductase</keyword>
<dbReference type="InterPro" id="IPR036318">
    <property type="entry name" value="FAD-bd_PCMH-like_sf"/>
</dbReference>
<name>A0A953LL87_SYMTR</name>